<name>A0AA38HEQ2_9TREE</name>
<dbReference type="RefSeq" id="XP_052948967.1">
    <property type="nucleotide sequence ID" value="XM_053090616.1"/>
</dbReference>
<evidence type="ECO:0000313" key="2">
    <source>
        <dbReference type="Proteomes" id="UP001164286"/>
    </source>
</evidence>
<comment type="caution">
    <text evidence="1">The sequence shown here is derived from an EMBL/GenBank/DDBJ whole genome shotgun (WGS) entry which is preliminary data.</text>
</comment>
<protein>
    <recommendedName>
        <fullName evidence="3">F-box domain-containing protein</fullName>
    </recommendedName>
</protein>
<dbReference type="AlphaFoldDB" id="A0AA38HEQ2"/>
<accession>A0AA38HEQ2</accession>
<keyword evidence="2" id="KW-1185">Reference proteome</keyword>
<dbReference type="GeneID" id="77729821"/>
<evidence type="ECO:0000313" key="1">
    <source>
        <dbReference type="EMBL" id="KAI9639190.1"/>
    </source>
</evidence>
<organism evidence="1 2">
    <name type="scientific">Dioszegia hungarica</name>
    <dbReference type="NCBI Taxonomy" id="4972"/>
    <lineage>
        <taxon>Eukaryota</taxon>
        <taxon>Fungi</taxon>
        <taxon>Dikarya</taxon>
        <taxon>Basidiomycota</taxon>
        <taxon>Agaricomycotina</taxon>
        <taxon>Tremellomycetes</taxon>
        <taxon>Tremellales</taxon>
        <taxon>Bulleribasidiaceae</taxon>
        <taxon>Dioszegia</taxon>
    </lineage>
</organism>
<sequence length="396" mass="43910">MPLSRPIPEDVERLIIAFLPNSIPPALSAPPRSAVRNQGLTVAMRVCKRWKPVAESYLYTHIVCDNIPSLFTQLTSPASGSSAHFEHTKSLRLEYREKGAEPSYMSLLSGDRGPVGDGWNGIGGSTAETSKRRMRECEKEVTELHAAIELFSDIRQDTALPNLQSLAIGSIYGRDYSHWRQLRREYTKRSKTLPNEWFWIGQKLHIFINTGAYTSLCIRDLHGPLVPQPFTLAESNPVYTTTCHFDTDVPHLPVINGAPTWWIYEGSATQHWGKLIRALGYAIRARVHSRTASQTDGTLSLAVSCSTTQSDAIPTTLEAFHSMYPSLQGVPPPPLPPARPVPLTVDEQRNMSAQLEAALRLANRADFVDCRPGAVPYDFRWTCTEDAPACAACSLA</sequence>
<dbReference type="EMBL" id="JAKWFO010000001">
    <property type="protein sequence ID" value="KAI9639190.1"/>
    <property type="molecule type" value="Genomic_DNA"/>
</dbReference>
<gene>
    <name evidence="1" type="ORF">MKK02DRAFT_39481</name>
</gene>
<evidence type="ECO:0008006" key="3">
    <source>
        <dbReference type="Google" id="ProtNLM"/>
    </source>
</evidence>
<dbReference type="Proteomes" id="UP001164286">
    <property type="component" value="Unassembled WGS sequence"/>
</dbReference>
<reference evidence="1" key="1">
    <citation type="journal article" date="2022" name="G3 (Bethesda)">
        <title>High quality genome of the basidiomycete yeast Dioszegia hungarica PDD-24b-2 isolated from cloud water.</title>
        <authorList>
            <person name="Jarrige D."/>
            <person name="Haridas S."/>
            <person name="Bleykasten-Grosshans C."/>
            <person name="Joly M."/>
            <person name="Nadalig T."/>
            <person name="Sancelme M."/>
            <person name="Vuilleumier S."/>
            <person name="Grigoriev I.V."/>
            <person name="Amato P."/>
            <person name="Bringel F."/>
        </authorList>
    </citation>
    <scope>NUCLEOTIDE SEQUENCE</scope>
    <source>
        <strain evidence="1">PDD-24b-2</strain>
    </source>
</reference>
<proteinExistence type="predicted"/>